<organism evidence="2 3">
    <name type="scientific">Desulfonema magnum</name>
    <dbReference type="NCBI Taxonomy" id="45655"/>
    <lineage>
        <taxon>Bacteria</taxon>
        <taxon>Pseudomonadati</taxon>
        <taxon>Thermodesulfobacteriota</taxon>
        <taxon>Desulfobacteria</taxon>
        <taxon>Desulfobacterales</taxon>
        <taxon>Desulfococcaceae</taxon>
        <taxon>Desulfonema</taxon>
    </lineage>
</organism>
<evidence type="ECO:0000313" key="2">
    <source>
        <dbReference type="EMBL" id="QTA90560.1"/>
    </source>
</evidence>
<dbReference type="AlphaFoldDB" id="A0A975BS35"/>
<protein>
    <submittedName>
        <fullName evidence="2">Uncharacterized protein</fullName>
    </submittedName>
</protein>
<reference evidence="2" key="1">
    <citation type="journal article" date="2021" name="Microb. Physiol.">
        <title>Proteogenomic Insights into the Physiology of Marine, Sulfate-Reducing, Filamentous Desulfonema limicola and Desulfonema magnum.</title>
        <authorList>
            <person name="Schnaars V."/>
            <person name="Wohlbrand L."/>
            <person name="Scheve S."/>
            <person name="Hinrichs C."/>
            <person name="Reinhardt R."/>
            <person name="Rabus R."/>
        </authorList>
    </citation>
    <scope>NUCLEOTIDE SEQUENCE</scope>
    <source>
        <strain evidence="2">4be13</strain>
    </source>
</reference>
<accession>A0A975BS35</accession>
<keyword evidence="1" id="KW-0472">Membrane</keyword>
<evidence type="ECO:0000256" key="1">
    <source>
        <dbReference type="SAM" id="Phobius"/>
    </source>
</evidence>
<evidence type="ECO:0000313" key="3">
    <source>
        <dbReference type="Proteomes" id="UP000663722"/>
    </source>
</evidence>
<dbReference type="EMBL" id="CP061800">
    <property type="protein sequence ID" value="QTA90560.1"/>
    <property type="molecule type" value="Genomic_DNA"/>
</dbReference>
<name>A0A975BS35_9BACT</name>
<dbReference type="Proteomes" id="UP000663722">
    <property type="component" value="Chromosome"/>
</dbReference>
<feature type="transmembrane region" description="Helical" evidence="1">
    <location>
        <begin position="12"/>
        <end position="29"/>
    </location>
</feature>
<keyword evidence="1" id="KW-1133">Transmembrane helix</keyword>
<sequence>MFLWHENCIFHSIYFLICFIEIFEANFVRKQNQVRDFPKNKIPGNVKK</sequence>
<keyword evidence="3" id="KW-1185">Reference proteome</keyword>
<gene>
    <name evidence="2" type="ORF">dnm_066200</name>
</gene>
<keyword evidence="1" id="KW-0812">Transmembrane</keyword>
<proteinExistence type="predicted"/>
<dbReference type="KEGG" id="dmm:dnm_066200"/>